<evidence type="ECO:0000256" key="4">
    <source>
        <dbReference type="ARBA" id="ARBA00022679"/>
    </source>
</evidence>
<comment type="similarity">
    <text evidence="1">Belongs to the GST superfamily. Theta family.</text>
</comment>
<dbReference type="PROSITE" id="PS50405">
    <property type="entry name" value="GST_CTER"/>
    <property type="match status" value="1"/>
</dbReference>
<accession>A0A336LN70</accession>
<dbReference type="GO" id="GO:0006749">
    <property type="term" value="P:glutathione metabolic process"/>
    <property type="evidence" value="ECO:0007669"/>
    <property type="project" value="TreeGrafter"/>
</dbReference>
<comment type="catalytic activity">
    <reaction evidence="6">
        <text>RX + glutathione = an S-substituted glutathione + a halide anion + H(+)</text>
        <dbReference type="Rhea" id="RHEA:16437"/>
        <dbReference type="ChEBI" id="CHEBI:15378"/>
        <dbReference type="ChEBI" id="CHEBI:16042"/>
        <dbReference type="ChEBI" id="CHEBI:17792"/>
        <dbReference type="ChEBI" id="CHEBI:57925"/>
        <dbReference type="ChEBI" id="CHEBI:90779"/>
        <dbReference type="EC" id="2.5.1.18"/>
    </reaction>
</comment>
<dbReference type="FunFam" id="1.20.1050.10:FF:000007">
    <property type="entry name" value="Glutathione S-transferase 1-1"/>
    <property type="match status" value="1"/>
</dbReference>
<dbReference type="PROSITE" id="PS50404">
    <property type="entry name" value="GST_NTER"/>
    <property type="match status" value="1"/>
</dbReference>
<evidence type="ECO:0000256" key="3">
    <source>
        <dbReference type="ARBA" id="ARBA00012452"/>
    </source>
</evidence>
<dbReference type="InterPro" id="IPR036282">
    <property type="entry name" value="Glutathione-S-Trfase_C_sf"/>
</dbReference>
<gene>
    <name evidence="10" type="primary">CSON003670</name>
</gene>
<reference evidence="9" key="1">
    <citation type="submission" date="2018-04" db="EMBL/GenBank/DDBJ databases">
        <authorList>
            <person name="Go L.Y."/>
            <person name="Mitchell J.A."/>
        </authorList>
    </citation>
    <scope>NUCLEOTIDE SEQUENCE</scope>
    <source>
        <tissue evidence="9">Whole organism</tissue>
    </source>
</reference>
<dbReference type="InterPro" id="IPR036249">
    <property type="entry name" value="Thioredoxin-like_sf"/>
</dbReference>
<dbReference type="Pfam" id="PF00043">
    <property type="entry name" value="GST_C"/>
    <property type="match status" value="1"/>
</dbReference>
<evidence type="ECO:0000256" key="6">
    <source>
        <dbReference type="ARBA" id="ARBA00047960"/>
    </source>
</evidence>
<dbReference type="OMA" id="ANCILYP"/>
<dbReference type="SFLD" id="SFLDG00358">
    <property type="entry name" value="Main_(cytGST)"/>
    <property type="match status" value="1"/>
</dbReference>
<dbReference type="CDD" id="cd03177">
    <property type="entry name" value="GST_C_Delta_Epsilon"/>
    <property type="match status" value="1"/>
</dbReference>
<evidence type="ECO:0000313" key="10">
    <source>
        <dbReference type="EMBL" id="SSX17817.1"/>
    </source>
</evidence>
<dbReference type="VEuPathDB" id="VectorBase:CSON003670"/>
<dbReference type="InterPro" id="IPR004045">
    <property type="entry name" value="Glutathione_S-Trfase_N"/>
</dbReference>
<dbReference type="EMBL" id="UFQS01000016">
    <property type="protein sequence ID" value="SSW97431.1"/>
    <property type="molecule type" value="Genomic_DNA"/>
</dbReference>
<comment type="subunit">
    <text evidence="2">Homodimer.</text>
</comment>
<evidence type="ECO:0000313" key="9">
    <source>
        <dbReference type="EMBL" id="SSW97431.1"/>
    </source>
</evidence>
<dbReference type="SUPFAM" id="SSF52833">
    <property type="entry name" value="Thioredoxin-like"/>
    <property type="match status" value="1"/>
</dbReference>
<keyword evidence="4" id="KW-0808">Transferase</keyword>
<evidence type="ECO:0000256" key="5">
    <source>
        <dbReference type="ARBA" id="ARBA00041523"/>
    </source>
</evidence>
<dbReference type="Pfam" id="PF13417">
    <property type="entry name" value="GST_N_3"/>
    <property type="match status" value="1"/>
</dbReference>
<sequence>MAPVLYTMDVGYPTRGLKLVIRNANINVEFRPVDMLNGEHLSPEFLEMNPAHTIPFMKEGDFIINESKAIAQYLIETRAPESALLGRGFAKKRAKVNQMLYFDGTLTSKLTALYVPVLRQGATTVEEEPKKALLETFGILDLYIRKGYWVAGEFLSIADLFLLATIETCVQLGVNLDPYPNVKDWYTRCHKLPGFEENQEGAKQFAEWVKSKLSEELTWPC</sequence>
<evidence type="ECO:0000256" key="2">
    <source>
        <dbReference type="ARBA" id="ARBA00011738"/>
    </source>
</evidence>
<dbReference type="AlphaFoldDB" id="A0A336LN70"/>
<evidence type="ECO:0000259" key="8">
    <source>
        <dbReference type="PROSITE" id="PS50405"/>
    </source>
</evidence>
<dbReference type="Gene3D" id="1.20.1050.10">
    <property type="match status" value="1"/>
</dbReference>
<dbReference type="InterPro" id="IPR040079">
    <property type="entry name" value="Glutathione_S-Trfase"/>
</dbReference>
<feature type="domain" description="GST C-terminal" evidence="8">
    <location>
        <begin position="89"/>
        <end position="213"/>
    </location>
</feature>
<dbReference type="PANTHER" id="PTHR43969">
    <property type="entry name" value="GLUTATHIONE S TRANSFERASE D10, ISOFORM A-RELATED"/>
    <property type="match status" value="1"/>
</dbReference>
<feature type="domain" description="GST N-terminal" evidence="7">
    <location>
        <begin position="1"/>
        <end position="82"/>
    </location>
</feature>
<name>A0A336LN70_CULSO</name>
<dbReference type="EC" id="2.5.1.18" evidence="3"/>
<dbReference type="Gene3D" id="3.40.30.10">
    <property type="entry name" value="Glutaredoxin"/>
    <property type="match status" value="1"/>
</dbReference>
<dbReference type="GO" id="GO:0004364">
    <property type="term" value="F:glutathione transferase activity"/>
    <property type="evidence" value="ECO:0007669"/>
    <property type="project" value="UniProtKB-EC"/>
</dbReference>
<dbReference type="InterPro" id="IPR010987">
    <property type="entry name" value="Glutathione-S-Trfase_C-like"/>
</dbReference>
<dbReference type="InterPro" id="IPR004046">
    <property type="entry name" value="GST_C"/>
</dbReference>
<organism evidence="10">
    <name type="scientific">Culicoides sonorensis</name>
    <name type="common">Biting midge</name>
    <dbReference type="NCBI Taxonomy" id="179676"/>
    <lineage>
        <taxon>Eukaryota</taxon>
        <taxon>Metazoa</taxon>
        <taxon>Ecdysozoa</taxon>
        <taxon>Arthropoda</taxon>
        <taxon>Hexapoda</taxon>
        <taxon>Insecta</taxon>
        <taxon>Pterygota</taxon>
        <taxon>Neoptera</taxon>
        <taxon>Endopterygota</taxon>
        <taxon>Diptera</taxon>
        <taxon>Nematocera</taxon>
        <taxon>Chironomoidea</taxon>
        <taxon>Ceratopogonidae</taxon>
        <taxon>Ceratopogoninae</taxon>
        <taxon>Culicoides</taxon>
        <taxon>Monoculicoides</taxon>
    </lineage>
</organism>
<evidence type="ECO:0000256" key="1">
    <source>
        <dbReference type="ARBA" id="ARBA00009899"/>
    </source>
</evidence>
<reference evidence="10" key="2">
    <citation type="submission" date="2018-07" db="EMBL/GenBank/DDBJ databases">
        <authorList>
            <person name="Quirk P.G."/>
            <person name="Krulwich T.A."/>
        </authorList>
    </citation>
    <scope>NUCLEOTIDE SEQUENCE</scope>
</reference>
<protein>
    <recommendedName>
        <fullName evidence="3">glutathione transferase</fullName>
        <ecNumber evidence="3">2.5.1.18</ecNumber>
    </recommendedName>
    <alternativeName>
        <fullName evidence="5">GST class-theta</fullName>
    </alternativeName>
</protein>
<dbReference type="SFLD" id="SFLDS00019">
    <property type="entry name" value="Glutathione_Transferase_(cytos"/>
    <property type="match status" value="1"/>
</dbReference>
<dbReference type="EMBL" id="UFQT01000016">
    <property type="protein sequence ID" value="SSX17817.1"/>
    <property type="molecule type" value="Genomic_DNA"/>
</dbReference>
<dbReference type="SUPFAM" id="SSF47616">
    <property type="entry name" value="GST C-terminal domain-like"/>
    <property type="match status" value="1"/>
</dbReference>
<proteinExistence type="inferred from homology"/>
<dbReference type="PANTHER" id="PTHR43969:SF9">
    <property type="entry name" value="GLUTATHIONE S TRANSFERASE D10, ISOFORM A-RELATED"/>
    <property type="match status" value="1"/>
</dbReference>
<evidence type="ECO:0000259" key="7">
    <source>
        <dbReference type="PROSITE" id="PS50404"/>
    </source>
</evidence>